<feature type="region of interest" description="Disordered" evidence="7">
    <location>
        <begin position="1"/>
        <end position="38"/>
    </location>
</feature>
<comment type="subcellular location">
    <subcellularLocation>
        <location evidence="6">Membrane</location>
        <topology evidence="6">Multi-pass membrane protein</topology>
    </subcellularLocation>
</comment>
<dbReference type="PANTHER" id="PTHR31376">
    <property type="entry name" value="OS09G0467300 PROTEIN-RELATED"/>
    <property type="match status" value="1"/>
</dbReference>
<keyword evidence="4 6" id="KW-1133">Transmembrane helix</keyword>
<keyword evidence="3 6" id="KW-0812">Transmembrane</keyword>
<dbReference type="GO" id="GO:0016020">
    <property type="term" value="C:membrane"/>
    <property type="evidence" value="ECO:0007669"/>
    <property type="project" value="UniProtKB-SubCell"/>
</dbReference>
<gene>
    <name evidence="8" type="ORF">HPP92_003826</name>
</gene>
<name>A0A835VKA9_VANPL</name>
<evidence type="ECO:0000256" key="6">
    <source>
        <dbReference type="RuleBase" id="RU368015"/>
    </source>
</evidence>
<evidence type="ECO:0000256" key="3">
    <source>
        <dbReference type="ARBA" id="ARBA00022692"/>
    </source>
</evidence>
<comment type="caution">
    <text evidence="8">The sequence shown here is derived from an EMBL/GenBank/DDBJ whole genome shotgun (WGS) entry which is preliminary data.</text>
</comment>
<dbReference type="EMBL" id="JADCNM010000001">
    <property type="protein sequence ID" value="KAG0503754.1"/>
    <property type="molecule type" value="Genomic_DNA"/>
</dbReference>
<comment type="caution">
    <text evidence="6">Lacks conserved residue(s) required for the propagation of feature annotation.</text>
</comment>
<evidence type="ECO:0000256" key="1">
    <source>
        <dbReference type="ARBA" id="ARBA00006213"/>
    </source>
</evidence>
<keyword evidence="2 6" id="KW-0813">Transport</keyword>
<comment type="similarity">
    <text evidence="1 6">Belongs to the purine permeases (TC 2.A.7.14) family.</text>
</comment>
<dbReference type="GO" id="GO:0005345">
    <property type="term" value="F:purine nucleobase transmembrane transporter activity"/>
    <property type="evidence" value="ECO:0007669"/>
    <property type="project" value="UniProtKB-UniRule"/>
</dbReference>
<feature type="compositionally biased region" description="Basic and acidic residues" evidence="7">
    <location>
        <begin position="22"/>
        <end position="34"/>
    </location>
</feature>
<dbReference type="Pfam" id="PF16913">
    <property type="entry name" value="PUNUT"/>
    <property type="match status" value="1"/>
</dbReference>
<reference evidence="8 9" key="1">
    <citation type="journal article" date="2020" name="Nat. Food">
        <title>A phased Vanilla planifolia genome enables genetic improvement of flavour and production.</title>
        <authorList>
            <person name="Hasing T."/>
            <person name="Tang H."/>
            <person name="Brym M."/>
            <person name="Khazi F."/>
            <person name="Huang T."/>
            <person name="Chambers A.H."/>
        </authorList>
    </citation>
    <scope>NUCLEOTIDE SEQUENCE [LARGE SCALE GENOMIC DNA]</scope>
    <source>
        <tissue evidence="8">Leaf</tissue>
    </source>
</reference>
<evidence type="ECO:0000256" key="5">
    <source>
        <dbReference type="ARBA" id="ARBA00023136"/>
    </source>
</evidence>
<dbReference type="Proteomes" id="UP000639772">
    <property type="component" value="Chromosome 1"/>
</dbReference>
<feature type="transmembrane region" description="Helical" evidence="6">
    <location>
        <begin position="274"/>
        <end position="295"/>
    </location>
</feature>
<keyword evidence="5 6" id="KW-0472">Membrane</keyword>
<proteinExistence type="inferred from homology"/>
<accession>A0A835VKA9</accession>
<evidence type="ECO:0000256" key="7">
    <source>
        <dbReference type="SAM" id="MobiDB-lite"/>
    </source>
</evidence>
<sequence length="333" mass="35866">MAGEVPIENYSDDFSDQGINRGRGDGDRHPRSGAKEGTTVVWNITSSSADAGGESPQRRLFIAINCLILCVDNMVIALLESISSTEATGDVDPSAVAVHARHPPLPTRLRAISLLTGLDDFLYALRTGLPPRLDLRRPHRDTWPFTALFAYFIIKQRFTAFSINAVALLTVGRRCSPCAPATAQRGETRQVLEGFVLTLQGCRAVRAGVAVGGAYLHAKAGRAILTVVMGCGLSSDSSYRPLPSAWSSTTIQKIFMYIIVKLKAVGVISCVNTLLAGVLIAVFIPVVEFLAAIFLEKFTGERVALLCLWGLASYSHGEYREGKEAAEQVGVTV</sequence>
<dbReference type="InterPro" id="IPR030182">
    <property type="entry name" value="PUP_plant"/>
</dbReference>
<evidence type="ECO:0000313" key="9">
    <source>
        <dbReference type="Proteomes" id="UP000639772"/>
    </source>
</evidence>
<evidence type="ECO:0000256" key="4">
    <source>
        <dbReference type="ARBA" id="ARBA00022989"/>
    </source>
</evidence>
<evidence type="ECO:0000313" key="8">
    <source>
        <dbReference type="EMBL" id="KAG0503754.1"/>
    </source>
</evidence>
<dbReference type="OrthoDB" id="1865379at2759"/>
<evidence type="ECO:0000256" key="2">
    <source>
        <dbReference type="ARBA" id="ARBA00022448"/>
    </source>
</evidence>
<dbReference type="PANTHER" id="PTHR31376:SF105">
    <property type="entry name" value="PURINE PERMEASE-RELATED"/>
    <property type="match status" value="1"/>
</dbReference>
<organism evidence="8 9">
    <name type="scientific">Vanilla planifolia</name>
    <name type="common">Vanilla</name>
    <dbReference type="NCBI Taxonomy" id="51239"/>
    <lineage>
        <taxon>Eukaryota</taxon>
        <taxon>Viridiplantae</taxon>
        <taxon>Streptophyta</taxon>
        <taxon>Embryophyta</taxon>
        <taxon>Tracheophyta</taxon>
        <taxon>Spermatophyta</taxon>
        <taxon>Magnoliopsida</taxon>
        <taxon>Liliopsida</taxon>
        <taxon>Asparagales</taxon>
        <taxon>Orchidaceae</taxon>
        <taxon>Vanilloideae</taxon>
        <taxon>Vanilleae</taxon>
        <taxon>Vanilla</taxon>
    </lineage>
</organism>
<protein>
    <recommendedName>
        <fullName evidence="6">Probable purine permease</fullName>
    </recommendedName>
</protein>
<dbReference type="GO" id="GO:0015211">
    <property type="term" value="F:purine nucleoside transmembrane transporter activity"/>
    <property type="evidence" value="ECO:0007669"/>
    <property type="project" value="UniProtKB-UniRule"/>
</dbReference>
<dbReference type="AlphaFoldDB" id="A0A835VKA9"/>